<accession>A0ABR3VXJ4</accession>
<keyword evidence="3" id="KW-1185">Reference proteome</keyword>
<reference evidence="2 3" key="1">
    <citation type="journal article" date="2024" name="IMA Fungus">
        <title>IMA Genome - F19 : A genome assembly and annotation guide to empower mycologists, including annotated draft genome sequences of Ceratocystis pirilliformis, Diaporthe australafricana, Fusarium ophioides, Paecilomyces lecythidis, and Sporothrix stenoceras.</title>
        <authorList>
            <person name="Aylward J."/>
            <person name="Wilson A.M."/>
            <person name="Visagie C.M."/>
            <person name="Spraker J."/>
            <person name="Barnes I."/>
            <person name="Buitendag C."/>
            <person name="Ceriani C."/>
            <person name="Del Mar Angel L."/>
            <person name="du Plessis D."/>
            <person name="Fuchs T."/>
            <person name="Gasser K."/>
            <person name="Kramer D."/>
            <person name="Li W."/>
            <person name="Munsamy K."/>
            <person name="Piso A."/>
            <person name="Price J.L."/>
            <person name="Sonnekus B."/>
            <person name="Thomas C."/>
            <person name="van der Nest A."/>
            <person name="van Dijk A."/>
            <person name="van Heerden A."/>
            <person name="van Vuuren N."/>
            <person name="Yilmaz N."/>
            <person name="Duong T.A."/>
            <person name="van der Merwe N.A."/>
            <person name="Wingfield M.J."/>
            <person name="Wingfield B.D."/>
        </authorList>
    </citation>
    <scope>NUCLEOTIDE SEQUENCE [LARGE SCALE GENOMIC DNA]</scope>
    <source>
        <strain evidence="2 3">CMW 18300</strain>
    </source>
</reference>
<dbReference type="EMBL" id="JAWRVE010000234">
    <property type="protein sequence ID" value="KAL1847800.1"/>
    <property type="molecule type" value="Genomic_DNA"/>
</dbReference>
<dbReference type="Proteomes" id="UP001583177">
    <property type="component" value="Unassembled WGS sequence"/>
</dbReference>
<protein>
    <submittedName>
        <fullName evidence="2">Uncharacterized protein</fullName>
    </submittedName>
</protein>
<comment type="caution">
    <text evidence="2">The sequence shown here is derived from an EMBL/GenBank/DDBJ whole genome shotgun (WGS) entry which is preliminary data.</text>
</comment>
<proteinExistence type="predicted"/>
<evidence type="ECO:0000313" key="3">
    <source>
        <dbReference type="Proteomes" id="UP001583177"/>
    </source>
</evidence>
<sequence length="410" mass="46407">MVKFRFFRQEFVNPGMNRDHMVAYLTSAPSNGNATLDKIATPRTNASPPANKITALEVAMVDARVGTEYDADVSENESDVKAPKGTANPDGQGSIVALRRKPSRFPFFRLSPEIRNQIYGYVLAMGVPGEPEQVKGTERFTRTLEMPAIAQIDSRFGQEALGLYCEGRKFSVQVPQDPKMVDDLNELQISLMNCRQYTTQAQLYLVLRRMSAHSIKIETECDSYLHKLTLLNHPPSEFIENVIVTYNGRFDINCGGTNGWEPHSFLVGFKCHTKAGFDEFKGDRELKGHSQYKRMHVSWKRGFDAVRYEFVAILRQSIAHFKKVAYTDILLHPVVQVLVMHLCMISAGRTEPFYWVEVIANYYEYSAFDRYGLPDGEDPVGLDPRHDDAFSAYLEKLRETGETSGDVSDA</sequence>
<feature type="region of interest" description="Disordered" evidence="1">
    <location>
        <begin position="70"/>
        <end position="94"/>
    </location>
</feature>
<gene>
    <name evidence="2" type="ORF">Daus18300_013842</name>
</gene>
<name>A0ABR3VXJ4_9PEZI</name>
<organism evidence="2 3">
    <name type="scientific">Diaporthe australafricana</name>
    <dbReference type="NCBI Taxonomy" id="127596"/>
    <lineage>
        <taxon>Eukaryota</taxon>
        <taxon>Fungi</taxon>
        <taxon>Dikarya</taxon>
        <taxon>Ascomycota</taxon>
        <taxon>Pezizomycotina</taxon>
        <taxon>Sordariomycetes</taxon>
        <taxon>Sordariomycetidae</taxon>
        <taxon>Diaporthales</taxon>
        <taxon>Diaporthaceae</taxon>
        <taxon>Diaporthe</taxon>
    </lineage>
</organism>
<evidence type="ECO:0000313" key="2">
    <source>
        <dbReference type="EMBL" id="KAL1847800.1"/>
    </source>
</evidence>
<evidence type="ECO:0000256" key="1">
    <source>
        <dbReference type="SAM" id="MobiDB-lite"/>
    </source>
</evidence>